<name>A0ABU8NTY1_9SPHI</name>
<evidence type="ECO:0000313" key="2">
    <source>
        <dbReference type="EMBL" id="MEJ2905071.1"/>
    </source>
</evidence>
<dbReference type="Proteomes" id="UP001378956">
    <property type="component" value="Unassembled WGS sequence"/>
</dbReference>
<evidence type="ECO:0000256" key="1">
    <source>
        <dbReference type="SAM" id="Phobius"/>
    </source>
</evidence>
<reference evidence="2 3" key="1">
    <citation type="submission" date="2024-03" db="EMBL/GenBank/DDBJ databases">
        <title>Sequence of Lycoming College Course Isolates.</title>
        <authorList>
            <person name="Plotts O."/>
            <person name="Newman J."/>
        </authorList>
    </citation>
    <scope>NUCLEOTIDE SEQUENCE [LARGE SCALE GENOMIC DNA]</scope>
    <source>
        <strain evidence="2 3">CJB-3</strain>
    </source>
</reference>
<evidence type="ECO:0000313" key="3">
    <source>
        <dbReference type="Proteomes" id="UP001378956"/>
    </source>
</evidence>
<organism evidence="2 3">
    <name type="scientific">Pedobacter panaciterrae</name>
    <dbReference type="NCBI Taxonomy" id="363849"/>
    <lineage>
        <taxon>Bacteria</taxon>
        <taxon>Pseudomonadati</taxon>
        <taxon>Bacteroidota</taxon>
        <taxon>Sphingobacteriia</taxon>
        <taxon>Sphingobacteriales</taxon>
        <taxon>Sphingobacteriaceae</taxon>
        <taxon>Pedobacter</taxon>
    </lineage>
</organism>
<keyword evidence="1" id="KW-1133">Transmembrane helix</keyword>
<keyword evidence="1" id="KW-0472">Membrane</keyword>
<gene>
    <name evidence="2" type="ORF">WAE58_21680</name>
</gene>
<comment type="caution">
    <text evidence="2">The sequence shown here is derived from an EMBL/GenBank/DDBJ whole genome shotgun (WGS) entry which is preliminary data.</text>
</comment>
<proteinExistence type="predicted"/>
<keyword evidence="1" id="KW-0812">Transmembrane</keyword>
<protein>
    <submittedName>
        <fullName evidence="2">Uncharacterized protein</fullName>
    </submittedName>
</protein>
<keyword evidence="3" id="KW-1185">Reference proteome</keyword>
<sequence length="196" mass="22633">MPTDINTITAWCVVISTIVTALTGFFIVQTFQLQAKASLEQSKITKLEIERSFMEKRPLFFAKIVDAQEAAPKQWSTSSFELKLLRNDVYNFSFSLEKSKSLEKIKHQIDHDLFDSEGIIEETISVIDVKIDRIQLKSLLDSGEKDNLFQINLILEYQDTLGYEYSQKISITHNYVPMSYPPVIPKLRETFKKLNT</sequence>
<dbReference type="EMBL" id="JBBEUB010000009">
    <property type="protein sequence ID" value="MEJ2905071.1"/>
    <property type="molecule type" value="Genomic_DNA"/>
</dbReference>
<dbReference type="RefSeq" id="WP_337717565.1">
    <property type="nucleotide sequence ID" value="NZ_JBBEUB010000009.1"/>
</dbReference>
<accession>A0ABU8NTY1</accession>
<feature type="transmembrane region" description="Helical" evidence="1">
    <location>
        <begin position="6"/>
        <end position="28"/>
    </location>
</feature>